<evidence type="ECO:0000313" key="2">
    <source>
        <dbReference type="Proteomes" id="UP000013984"/>
    </source>
</evidence>
<protein>
    <submittedName>
        <fullName evidence="1">Uncharacterized protein</fullName>
    </submittedName>
</protein>
<dbReference type="OrthoDB" id="9856426at2"/>
<gene>
    <name evidence="1" type="ORF">LEP1GSC195_3354</name>
</gene>
<comment type="caution">
    <text evidence="1">The sequence shown here is derived from an EMBL/GenBank/DDBJ whole genome shotgun (WGS) entry which is preliminary data.</text>
</comment>
<accession>R9A348</accession>
<dbReference type="STRING" id="1218599.LEP1GSC195_3354"/>
<reference evidence="1" key="1">
    <citation type="submission" date="2013-04" db="EMBL/GenBank/DDBJ databases">
        <authorList>
            <person name="Harkins D.M."/>
            <person name="Durkin A.S."/>
            <person name="Brinkac L.M."/>
            <person name="Haft D.H."/>
            <person name="Selengut J.D."/>
            <person name="Sanka R."/>
            <person name="DePew J."/>
            <person name="Purushe J."/>
            <person name="Galloway R.L."/>
            <person name="Vinetz J.M."/>
            <person name="Sutton G.G."/>
            <person name="Nierman W.C."/>
            <person name="Fouts D.E."/>
        </authorList>
    </citation>
    <scope>NUCLEOTIDE SEQUENCE [LARGE SCALE GENOMIC DNA]</scope>
    <source>
        <strain evidence="1">CDC</strain>
    </source>
</reference>
<sequence>MVFGQVWHSDSSGKGEVGVFIFPLRNYVSSLTPFLDFLNFSHSGPLADPIDNRENKLHEID</sequence>
<dbReference type="AlphaFoldDB" id="R9A348"/>
<dbReference type="EMBL" id="AOGZ02000014">
    <property type="protein sequence ID" value="EOQ96641.1"/>
    <property type="molecule type" value="Genomic_DNA"/>
</dbReference>
<name>R9A348_9LEPT</name>
<keyword evidence="2" id="KW-1185">Reference proteome</keyword>
<proteinExistence type="predicted"/>
<organism evidence="1 2">
    <name type="scientific">Leptospira wolbachii serovar Codice str. CDC</name>
    <dbReference type="NCBI Taxonomy" id="1218599"/>
    <lineage>
        <taxon>Bacteria</taxon>
        <taxon>Pseudomonadati</taxon>
        <taxon>Spirochaetota</taxon>
        <taxon>Spirochaetia</taxon>
        <taxon>Leptospirales</taxon>
        <taxon>Leptospiraceae</taxon>
        <taxon>Leptospira</taxon>
    </lineage>
</organism>
<evidence type="ECO:0000313" key="1">
    <source>
        <dbReference type="EMBL" id="EOQ96641.1"/>
    </source>
</evidence>
<dbReference type="Proteomes" id="UP000013984">
    <property type="component" value="Unassembled WGS sequence"/>
</dbReference>